<dbReference type="SMART" id="SM00895">
    <property type="entry name" value="FCD"/>
    <property type="match status" value="1"/>
</dbReference>
<evidence type="ECO:0000259" key="4">
    <source>
        <dbReference type="PROSITE" id="PS50949"/>
    </source>
</evidence>
<protein>
    <recommendedName>
        <fullName evidence="4">HTH gntR-type domain-containing protein</fullName>
    </recommendedName>
</protein>
<dbReference type="InterPro" id="IPR000524">
    <property type="entry name" value="Tscrpt_reg_HTH_GntR"/>
</dbReference>
<dbReference type="CDD" id="cd07377">
    <property type="entry name" value="WHTH_GntR"/>
    <property type="match status" value="1"/>
</dbReference>
<dbReference type="PANTHER" id="PTHR43537:SF44">
    <property type="entry name" value="GNTR FAMILY REGULATORY PROTEIN"/>
    <property type="match status" value="1"/>
</dbReference>
<dbReference type="Proteomes" id="UP000390335">
    <property type="component" value="Unassembled WGS sequence"/>
</dbReference>
<dbReference type="InterPro" id="IPR036390">
    <property type="entry name" value="WH_DNA-bd_sf"/>
</dbReference>
<accession>A0ABQ0Z9C4</accession>
<dbReference type="PRINTS" id="PR00035">
    <property type="entry name" value="HTHGNTR"/>
</dbReference>
<name>A0ABQ0Z9C4_9HYPH</name>
<evidence type="ECO:0000256" key="1">
    <source>
        <dbReference type="ARBA" id="ARBA00023015"/>
    </source>
</evidence>
<evidence type="ECO:0000256" key="2">
    <source>
        <dbReference type="ARBA" id="ARBA00023125"/>
    </source>
</evidence>
<dbReference type="Gene3D" id="1.10.10.10">
    <property type="entry name" value="Winged helix-like DNA-binding domain superfamily/Winged helix DNA-binding domain"/>
    <property type="match status" value="1"/>
</dbReference>
<dbReference type="PROSITE" id="PS50949">
    <property type="entry name" value="HTH_GNTR"/>
    <property type="match status" value="1"/>
</dbReference>
<dbReference type="InterPro" id="IPR011711">
    <property type="entry name" value="GntR_C"/>
</dbReference>
<organism evidence="5 6">
    <name type="scientific">Rhizobium dioscoreae</name>
    <dbReference type="NCBI Taxonomy" id="2653122"/>
    <lineage>
        <taxon>Bacteria</taxon>
        <taxon>Pseudomonadati</taxon>
        <taxon>Pseudomonadota</taxon>
        <taxon>Alphaproteobacteria</taxon>
        <taxon>Hyphomicrobiales</taxon>
        <taxon>Rhizobiaceae</taxon>
        <taxon>Rhizobium/Agrobacterium group</taxon>
        <taxon>Rhizobium</taxon>
    </lineage>
</organism>
<keyword evidence="6" id="KW-1185">Reference proteome</keyword>
<dbReference type="Gene3D" id="1.20.120.530">
    <property type="entry name" value="GntR ligand-binding domain-like"/>
    <property type="match status" value="1"/>
</dbReference>
<evidence type="ECO:0000313" key="6">
    <source>
        <dbReference type="Proteomes" id="UP000390335"/>
    </source>
</evidence>
<dbReference type="SMART" id="SM00345">
    <property type="entry name" value="HTH_GNTR"/>
    <property type="match status" value="1"/>
</dbReference>
<dbReference type="EMBL" id="BLAJ01000006">
    <property type="protein sequence ID" value="GES52095.1"/>
    <property type="molecule type" value="Genomic_DNA"/>
</dbReference>
<dbReference type="RefSeq" id="WP_113352262.1">
    <property type="nucleotide sequence ID" value="NZ_BLAJ01000006.1"/>
</dbReference>
<dbReference type="PANTHER" id="PTHR43537">
    <property type="entry name" value="TRANSCRIPTIONAL REGULATOR, GNTR FAMILY"/>
    <property type="match status" value="1"/>
</dbReference>
<dbReference type="InterPro" id="IPR036388">
    <property type="entry name" value="WH-like_DNA-bd_sf"/>
</dbReference>
<dbReference type="SUPFAM" id="SSF46785">
    <property type="entry name" value="Winged helix' DNA-binding domain"/>
    <property type="match status" value="1"/>
</dbReference>
<keyword evidence="3" id="KW-0804">Transcription</keyword>
<reference evidence="5 6" key="1">
    <citation type="journal article" date="2020" name="Genome Biol. Evol.">
        <title>Rhizobium dioscoreae sp. nov., a plant growth-promoting bacterium isolated from yam (Dioscorea species).</title>
        <authorList>
            <person name="Ouyabe M."/>
            <person name="Tanaka N."/>
            <person name="Shiwa Y."/>
            <person name="Fujita N."/>
            <person name="Kikuno H."/>
            <person name="Babil P."/>
            <person name="Shiwachi H."/>
        </authorList>
    </citation>
    <scope>NUCLEOTIDE SEQUENCE [LARGE SCALE GENOMIC DNA]</scope>
    <source>
        <strain evidence="5 6">S-93</strain>
    </source>
</reference>
<keyword evidence="1" id="KW-0805">Transcription regulation</keyword>
<dbReference type="Pfam" id="PF07729">
    <property type="entry name" value="FCD"/>
    <property type="match status" value="1"/>
</dbReference>
<proteinExistence type="predicted"/>
<evidence type="ECO:0000256" key="3">
    <source>
        <dbReference type="ARBA" id="ARBA00023163"/>
    </source>
</evidence>
<gene>
    <name evidence="5" type="ORF">RsS93_47090</name>
</gene>
<dbReference type="SUPFAM" id="SSF48008">
    <property type="entry name" value="GntR ligand-binding domain-like"/>
    <property type="match status" value="1"/>
</dbReference>
<keyword evidence="2" id="KW-0238">DNA-binding</keyword>
<dbReference type="InterPro" id="IPR008920">
    <property type="entry name" value="TF_FadR/GntR_C"/>
</dbReference>
<comment type="caution">
    <text evidence="5">The sequence shown here is derived from an EMBL/GenBank/DDBJ whole genome shotgun (WGS) entry which is preliminary data.</text>
</comment>
<dbReference type="Pfam" id="PF00392">
    <property type="entry name" value="GntR"/>
    <property type="match status" value="1"/>
</dbReference>
<feature type="domain" description="HTH gntR-type" evidence="4">
    <location>
        <begin position="4"/>
        <end position="72"/>
    </location>
</feature>
<sequence length="249" mass="27418">MLPKGVIMDTVERFGRSIVEGDWQPGEQLPLESELASRFGVGRNALREAVKVLAGKGLIRTARRYGSRVAMKEEWNGLDADIIRWKLKDRKSHAMFRREVAQLRELIEPGAASMAARNATAEEKQHIQALAMAMQDLPTVAAIEQDIAFHLAVLRASHNSLLLGIGRSLEIMLRTLFTADLSLHDRDLVYDPNPIIHLALANAIMGGFADEARHIAMAMIARGAEGADRLDHRSITAPEPPAGDQPNPI</sequence>
<evidence type="ECO:0000313" key="5">
    <source>
        <dbReference type="EMBL" id="GES52095.1"/>
    </source>
</evidence>